<feature type="domain" description="PLD phosphodiesterase" evidence="7">
    <location>
        <begin position="422"/>
        <end position="449"/>
    </location>
</feature>
<dbReference type="EMBL" id="DVNO01000021">
    <property type="protein sequence ID" value="HIU65525.1"/>
    <property type="molecule type" value="Genomic_DNA"/>
</dbReference>
<evidence type="ECO:0000256" key="4">
    <source>
        <dbReference type="ARBA" id="ARBA00022525"/>
    </source>
</evidence>
<reference evidence="8" key="2">
    <citation type="journal article" date="2021" name="PeerJ">
        <title>Extensive microbial diversity within the chicken gut microbiome revealed by metagenomics and culture.</title>
        <authorList>
            <person name="Gilroy R."/>
            <person name="Ravi A."/>
            <person name="Getino M."/>
            <person name="Pursley I."/>
            <person name="Horton D.L."/>
            <person name="Alikhan N.F."/>
            <person name="Baker D."/>
            <person name="Gharbi K."/>
            <person name="Hall N."/>
            <person name="Watson M."/>
            <person name="Adriaenssens E.M."/>
            <person name="Foster-Nyarko E."/>
            <person name="Jarju S."/>
            <person name="Secka A."/>
            <person name="Antonio M."/>
            <person name="Oren A."/>
            <person name="Chaudhuri R.R."/>
            <person name="La Ragione R."/>
            <person name="Hildebrand F."/>
            <person name="Pallen M.J."/>
        </authorList>
    </citation>
    <scope>NUCLEOTIDE SEQUENCE</scope>
    <source>
        <strain evidence="8">CHK136-897</strain>
    </source>
</reference>
<gene>
    <name evidence="8" type="ORF">IAC63_02700</name>
</gene>
<comment type="caution">
    <text evidence="8">The sequence shown here is derived from an EMBL/GenBank/DDBJ whole genome shotgun (WGS) entry which is preliminary data.</text>
</comment>
<evidence type="ECO:0000313" key="8">
    <source>
        <dbReference type="EMBL" id="HIU65525.1"/>
    </source>
</evidence>
<proteinExistence type="predicted"/>
<dbReference type="CDD" id="cd09113">
    <property type="entry name" value="PLDc_ymdC_like_2"/>
    <property type="match status" value="1"/>
</dbReference>
<dbReference type="Proteomes" id="UP000824142">
    <property type="component" value="Unassembled WGS sequence"/>
</dbReference>
<dbReference type="InterPro" id="IPR001736">
    <property type="entry name" value="PLipase_D/transphosphatidylase"/>
</dbReference>
<evidence type="ECO:0000256" key="6">
    <source>
        <dbReference type="SAM" id="Coils"/>
    </source>
</evidence>
<dbReference type="SMART" id="SM00155">
    <property type="entry name" value="PLDc"/>
    <property type="match status" value="2"/>
</dbReference>
<dbReference type="SUPFAM" id="SSF56024">
    <property type="entry name" value="Phospholipase D/nuclease"/>
    <property type="match status" value="2"/>
</dbReference>
<feature type="domain" description="PLD phosphodiesterase" evidence="7">
    <location>
        <begin position="177"/>
        <end position="204"/>
    </location>
</feature>
<dbReference type="Gene3D" id="3.30.870.10">
    <property type="entry name" value="Endonuclease Chain A"/>
    <property type="match status" value="2"/>
</dbReference>
<name>A0A9D1SML6_9PROT</name>
<keyword evidence="6" id="KW-0175">Coiled coil</keyword>
<reference evidence="8" key="1">
    <citation type="submission" date="2020-10" db="EMBL/GenBank/DDBJ databases">
        <authorList>
            <person name="Gilroy R."/>
        </authorList>
    </citation>
    <scope>NUCLEOTIDE SEQUENCE</scope>
    <source>
        <strain evidence="8">CHK136-897</strain>
    </source>
</reference>
<dbReference type="InterPro" id="IPR025202">
    <property type="entry name" value="PLD-like_dom"/>
</dbReference>
<evidence type="ECO:0000256" key="1">
    <source>
        <dbReference type="ARBA" id="ARBA00003145"/>
    </source>
</evidence>
<dbReference type="GO" id="GO:0005576">
    <property type="term" value="C:extracellular region"/>
    <property type="evidence" value="ECO:0007669"/>
    <property type="project" value="UniProtKB-SubCell"/>
</dbReference>
<comment type="subcellular location">
    <subcellularLocation>
        <location evidence="2">Secreted</location>
    </subcellularLocation>
</comment>
<evidence type="ECO:0000256" key="2">
    <source>
        <dbReference type="ARBA" id="ARBA00004613"/>
    </source>
</evidence>
<organism evidence="8 9">
    <name type="scientific">Candidatus Enterousia avicola</name>
    <dbReference type="NCBI Taxonomy" id="2840787"/>
    <lineage>
        <taxon>Bacteria</taxon>
        <taxon>Pseudomonadati</taxon>
        <taxon>Pseudomonadota</taxon>
        <taxon>Alphaproteobacteria</taxon>
        <taxon>Candidatus Enterousia</taxon>
    </lineage>
</organism>
<dbReference type="CDD" id="cd09111">
    <property type="entry name" value="PLDc_ymdC_like_1"/>
    <property type="match status" value="1"/>
</dbReference>
<dbReference type="GO" id="GO:0030572">
    <property type="term" value="F:phosphatidyltransferase activity"/>
    <property type="evidence" value="ECO:0007669"/>
    <property type="project" value="UniProtKB-ARBA"/>
</dbReference>
<comment type="function">
    <text evidence="1">Could be a virulence factor.</text>
</comment>
<protein>
    <recommendedName>
        <fullName evidence="3">Phospholipase D</fullName>
    </recommendedName>
    <alternativeName>
        <fullName evidence="5">Choline phosphatase</fullName>
    </alternativeName>
</protein>
<dbReference type="PROSITE" id="PS50035">
    <property type="entry name" value="PLD"/>
    <property type="match status" value="2"/>
</dbReference>
<dbReference type="GO" id="GO:0032049">
    <property type="term" value="P:cardiolipin biosynthetic process"/>
    <property type="evidence" value="ECO:0007669"/>
    <property type="project" value="UniProtKB-ARBA"/>
</dbReference>
<evidence type="ECO:0000313" key="9">
    <source>
        <dbReference type="Proteomes" id="UP000824142"/>
    </source>
</evidence>
<evidence type="ECO:0000256" key="3">
    <source>
        <dbReference type="ARBA" id="ARBA00018392"/>
    </source>
</evidence>
<sequence length="530" mass="60863">MQLSLLKKVSLFIFTLPFMGCTTIPISTTDERLSNYSPKVTASDFNYNPMETPIAQCYSKELSKDPEISGATLIEDGLSAFVIRAAFARMATKTIDLQTYIYSNDFSSRVLIGELKRAADRGVKIRILLDDYGTKSDIVDVMLLNQHPNIEVKVFNPVANRAKLLYYPQFLLDFNRLNSRMHNKLFIVDNVAYITGGRNVGSNYFYPETASNFSDTDVLFIGDMTKYATASFDEYWNYHLAIPASVFPKAKSKRELRKLEKKFDEIEEKSAEAIREYNKIISLAQNEYKKKNFDFSWGHGKFLADPPSKVEMTMEEKGLYRGDIIQALQHLWDRTKDSVYMSAAYFVPGEGGLEHMLHEEKSGVHMTIVTNSLASTNAPTVYAKWEKYRKQLIESGADVYEFMLSAENLRGKEHDRERKQSSFSVLHSKTIVFDDDISWIGSFNLDPRSAYYNTENVAIFESKEFANKLREMIIQDTKTSWRVTIEDDSPVWTGMRPGDKKPRVYHHSPDTSVFRRAFKIITNLVPEKFV</sequence>
<dbReference type="PANTHER" id="PTHR21248">
    <property type="entry name" value="CARDIOLIPIN SYNTHASE"/>
    <property type="match status" value="1"/>
</dbReference>
<dbReference type="Pfam" id="PF13091">
    <property type="entry name" value="PLDc_2"/>
    <property type="match status" value="2"/>
</dbReference>
<dbReference type="PANTHER" id="PTHR21248:SF12">
    <property type="entry name" value="CARDIOLIPIN SYNTHASE C"/>
    <property type="match status" value="1"/>
</dbReference>
<evidence type="ECO:0000259" key="7">
    <source>
        <dbReference type="PROSITE" id="PS50035"/>
    </source>
</evidence>
<keyword evidence="4" id="KW-0964">Secreted</keyword>
<dbReference type="AlphaFoldDB" id="A0A9D1SML6"/>
<evidence type="ECO:0000256" key="5">
    <source>
        <dbReference type="ARBA" id="ARBA00029594"/>
    </source>
</evidence>
<accession>A0A9D1SML6</accession>
<feature type="coiled-coil region" evidence="6">
    <location>
        <begin position="249"/>
        <end position="276"/>
    </location>
</feature>